<dbReference type="InterPro" id="IPR005888">
    <property type="entry name" value="dTDP_Gluc_deHydtase"/>
</dbReference>
<accession>A0A7K2IRL3</accession>
<dbReference type="GO" id="GO:0009225">
    <property type="term" value="P:nucleotide-sugar metabolic process"/>
    <property type="evidence" value="ECO:0007669"/>
    <property type="project" value="InterPro"/>
</dbReference>
<dbReference type="Gene3D" id="3.90.25.10">
    <property type="entry name" value="UDP-galactose 4-epimerase, domain 1"/>
    <property type="match status" value="1"/>
</dbReference>
<dbReference type="Gene3D" id="3.40.50.720">
    <property type="entry name" value="NAD(P)-binding Rossmann-like Domain"/>
    <property type="match status" value="1"/>
</dbReference>
<evidence type="ECO:0000256" key="6">
    <source>
        <dbReference type="ARBA" id="ARBA00023027"/>
    </source>
</evidence>
<dbReference type="GO" id="GO:0008460">
    <property type="term" value="F:dTDP-glucose 4,6-dehydratase activity"/>
    <property type="evidence" value="ECO:0007669"/>
    <property type="project" value="UniProtKB-EC"/>
</dbReference>
<dbReference type="RefSeq" id="WP_017533179.1">
    <property type="nucleotide sequence ID" value="NZ_BAZE01000008.1"/>
</dbReference>
<dbReference type="Pfam" id="PF16363">
    <property type="entry name" value="GDP_Man_Dehyd"/>
    <property type="match status" value="1"/>
</dbReference>
<organism evidence="11 12">
    <name type="scientific">Nocardiopsis alba</name>
    <dbReference type="NCBI Taxonomy" id="53437"/>
    <lineage>
        <taxon>Bacteria</taxon>
        <taxon>Bacillati</taxon>
        <taxon>Actinomycetota</taxon>
        <taxon>Actinomycetes</taxon>
        <taxon>Streptosporangiales</taxon>
        <taxon>Nocardiopsidaceae</taxon>
        <taxon>Nocardiopsis</taxon>
    </lineage>
</organism>
<evidence type="ECO:0000256" key="7">
    <source>
        <dbReference type="ARBA" id="ARBA00023239"/>
    </source>
</evidence>
<dbReference type="CDD" id="cd05246">
    <property type="entry name" value="dTDP_GD_SDR_e"/>
    <property type="match status" value="1"/>
</dbReference>
<comment type="similarity">
    <text evidence="3 8">Belongs to the NAD(P)-dependent epimerase/dehydratase family. dTDP-glucose dehydratase subfamily.</text>
</comment>
<evidence type="ECO:0000313" key="13">
    <source>
        <dbReference type="Proteomes" id="UP001585053"/>
    </source>
</evidence>
<comment type="cofactor">
    <cofactor evidence="2 8">
        <name>NAD(+)</name>
        <dbReference type="ChEBI" id="CHEBI:57540"/>
    </cofactor>
</comment>
<dbReference type="PANTHER" id="PTHR43000">
    <property type="entry name" value="DTDP-D-GLUCOSE 4,6-DEHYDRATASE-RELATED"/>
    <property type="match status" value="1"/>
</dbReference>
<evidence type="ECO:0000256" key="8">
    <source>
        <dbReference type="RuleBase" id="RU004473"/>
    </source>
</evidence>
<dbReference type="EMBL" id="WWHY01000001">
    <property type="protein sequence ID" value="MYR32444.1"/>
    <property type="molecule type" value="Genomic_DNA"/>
</dbReference>
<reference evidence="10 13" key="2">
    <citation type="submission" date="2024-01" db="EMBL/GenBank/DDBJ databases">
        <title>Genome mining of biosynthetic gene clusters to explore secondary metabolites of Streptomyces sp.</title>
        <authorList>
            <person name="Baig A."/>
            <person name="Ajitkumar Shintre N."/>
            <person name="Kumar H."/>
            <person name="Anbarasu A."/>
            <person name="Ramaiah S."/>
        </authorList>
    </citation>
    <scope>NUCLEOTIDE SEQUENCE [LARGE SCALE GENOMIC DNA]</scope>
    <source>
        <strain evidence="10 13">A01</strain>
    </source>
</reference>
<dbReference type="EC" id="4.2.1.46" evidence="4 8"/>
<keyword evidence="6" id="KW-0520">NAD</keyword>
<name>A0A7K2IRL3_9ACTN</name>
<dbReference type="Proteomes" id="UP000467124">
    <property type="component" value="Unassembled WGS sequence"/>
</dbReference>
<evidence type="ECO:0000259" key="9">
    <source>
        <dbReference type="Pfam" id="PF16363"/>
    </source>
</evidence>
<evidence type="ECO:0000256" key="3">
    <source>
        <dbReference type="ARBA" id="ARBA00008178"/>
    </source>
</evidence>
<dbReference type="Proteomes" id="UP001585053">
    <property type="component" value="Unassembled WGS sequence"/>
</dbReference>
<keyword evidence="7 8" id="KW-0456">Lyase</keyword>
<dbReference type="EMBL" id="JAYMRS010000014">
    <property type="protein sequence ID" value="MFB8770741.1"/>
    <property type="molecule type" value="Genomic_DNA"/>
</dbReference>
<evidence type="ECO:0000256" key="5">
    <source>
        <dbReference type="ARBA" id="ARBA00016977"/>
    </source>
</evidence>
<dbReference type="GeneID" id="91392455"/>
<dbReference type="NCBIfam" id="TIGR01181">
    <property type="entry name" value="dTDP_gluc_dehyt"/>
    <property type="match status" value="1"/>
</dbReference>
<comment type="caution">
    <text evidence="11">The sequence shown here is derived from an EMBL/GenBank/DDBJ whole genome shotgun (WGS) entry which is preliminary data.</text>
</comment>
<feature type="domain" description="NAD(P)-binding" evidence="9">
    <location>
        <begin position="2"/>
        <end position="305"/>
    </location>
</feature>
<dbReference type="AlphaFoldDB" id="A0A7K2IRL3"/>
<evidence type="ECO:0000313" key="11">
    <source>
        <dbReference type="EMBL" id="MYR32444.1"/>
    </source>
</evidence>
<keyword evidence="13" id="KW-1185">Reference proteome</keyword>
<reference evidence="11 12" key="1">
    <citation type="journal article" date="2019" name="Nat. Commun.">
        <title>The antimicrobial potential of Streptomyces from insect microbiomes.</title>
        <authorList>
            <person name="Chevrette M.G."/>
            <person name="Carlson C.M."/>
            <person name="Ortega H.E."/>
            <person name="Thomas C."/>
            <person name="Ananiev G.E."/>
            <person name="Barns K.J."/>
            <person name="Book A.J."/>
            <person name="Cagnazzo J."/>
            <person name="Carlos C."/>
            <person name="Flanigan W."/>
            <person name="Grubbs K.J."/>
            <person name="Horn H.A."/>
            <person name="Hoffmann F.M."/>
            <person name="Klassen J.L."/>
            <person name="Knack J.J."/>
            <person name="Lewin G.R."/>
            <person name="McDonald B.R."/>
            <person name="Muller L."/>
            <person name="Melo W.G.P."/>
            <person name="Pinto-Tomas A.A."/>
            <person name="Schmitz A."/>
            <person name="Wendt-Pienkowski E."/>
            <person name="Wildman S."/>
            <person name="Zhao M."/>
            <person name="Zhang F."/>
            <person name="Bugni T.S."/>
            <person name="Andes D.R."/>
            <person name="Pupo M.T."/>
            <person name="Currie C.R."/>
        </authorList>
    </citation>
    <scope>NUCLEOTIDE SEQUENCE [LARGE SCALE GENOMIC DNA]</scope>
    <source>
        <strain evidence="11 12">SID5840</strain>
    </source>
</reference>
<dbReference type="InterPro" id="IPR016040">
    <property type="entry name" value="NAD(P)-bd_dom"/>
</dbReference>
<dbReference type="SUPFAM" id="SSF51735">
    <property type="entry name" value="NAD(P)-binding Rossmann-fold domains"/>
    <property type="match status" value="1"/>
</dbReference>
<sequence length="331" mass="36863">MLVTGGAGFIGSNFVRRLVSGHYPGFGDVEVVVLDKLTYAGTRTSLESVLDDPRVRFVHGDIRDADTLDEVLSGVSVVVHCAAETHVDRSIADGSDFVTTNVNGTFTLLDRSLRAGVRKFVHVSTDEVYGDIGTGAWDESDALEPNSPYSASKGASDLIVRAFHKTYGLPVNITRCCNNYGPFQFPEKLLPLFITNLLDGETVPLYGDGTNVREWIHVDDHCDGIALVALEGAPGRRYNIGASKGMTNEQITGMLLETMGADWSRVRYVEDRKGHDRRYAVDFSLIRRELGYRPRIDFRSGLEETVRWYTERRDWWEPLKHRMAVTAENGA</sequence>
<evidence type="ECO:0000256" key="1">
    <source>
        <dbReference type="ARBA" id="ARBA00001539"/>
    </source>
</evidence>
<gene>
    <name evidence="11" type="primary">rfbB</name>
    <name evidence="11" type="ORF">GTW20_09205</name>
    <name evidence="10" type="ORF">VSQ78_23815</name>
</gene>
<proteinExistence type="inferred from homology"/>
<protein>
    <recommendedName>
        <fullName evidence="5 8">dTDP-glucose 4,6-dehydratase</fullName>
        <ecNumber evidence="4 8">4.2.1.46</ecNumber>
    </recommendedName>
</protein>
<dbReference type="InterPro" id="IPR036291">
    <property type="entry name" value="NAD(P)-bd_dom_sf"/>
</dbReference>
<evidence type="ECO:0000313" key="10">
    <source>
        <dbReference type="EMBL" id="MFB8770741.1"/>
    </source>
</evidence>
<evidence type="ECO:0000256" key="4">
    <source>
        <dbReference type="ARBA" id="ARBA00011990"/>
    </source>
</evidence>
<evidence type="ECO:0000313" key="12">
    <source>
        <dbReference type="Proteomes" id="UP000467124"/>
    </source>
</evidence>
<evidence type="ECO:0000256" key="2">
    <source>
        <dbReference type="ARBA" id="ARBA00001911"/>
    </source>
</evidence>
<comment type="catalytic activity">
    <reaction evidence="1 8">
        <text>dTDP-alpha-D-glucose = dTDP-4-dehydro-6-deoxy-alpha-D-glucose + H2O</text>
        <dbReference type="Rhea" id="RHEA:17221"/>
        <dbReference type="ChEBI" id="CHEBI:15377"/>
        <dbReference type="ChEBI" id="CHEBI:57477"/>
        <dbReference type="ChEBI" id="CHEBI:57649"/>
        <dbReference type="EC" id="4.2.1.46"/>
    </reaction>
</comment>